<sequence length="83" mass="9388">KKRFPLLDFSSVLVMSANIREVRIDAICTSLEATDLLYLRNAVLRGNCKMEMFDVTLKPGVGNEFIKTCFAVDVDDQQCPDEE</sequence>
<name>A0AAV5TTQ9_9BILA</name>
<protein>
    <submittedName>
        <fullName evidence="1">Uncharacterized protein</fullName>
    </submittedName>
</protein>
<dbReference type="Proteomes" id="UP001432027">
    <property type="component" value="Unassembled WGS sequence"/>
</dbReference>
<proteinExistence type="predicted"/>
<feature type="non-terminal residue" evidence="1">
    <location>
        <position position="1"/>
    </location>
</feature>
<organism evidence="1 2">
    <name type="scientific">Pristionchus entomophagus</name>
    <dbReference type="NCBI Taxonomy" id="358040"/>
    <lineage>
        <taxon>Eukaryota</taxon>
        <taxon>Metazoa</taxon>
        <taxon>Ecdysozoa</taxon>
        <taxon>Nematoda</taxon>
        <taxon>Chromadorea</taxon>
        <taxon>Rhabditida</taxon>
        <taxon>Rhabditina</taxon>
        <taxon>Diplogasteromorpha</taxon>
        <taxon>Diplogasteroidea</taxon>
        <taxon>Neodiplogasteridae</taxon>
        <taxon>Pristionchus</taxon>
    </lineage>
</organism>
<accession>A0AAV5TTQ9</accession>
<keyword evidence="2" id="KW-1185">Reference proteome</keyword>
<comment type="caution">
    <text evidence="1">The sequence shown here is derived from an EMBL/GenBank/DDBJ whole genome shotgun (WGS) entry which is preliminary data.</text>
</comment>
<evidence type="ECO:0000313" key="1">
    <source>
        <dbReference type="EMBL" id="GMS97577.1"/>
    </source>
</evidence>
<dbReference type="EMBL" id="BTSX01000004">
    <property type="protein sequence ID" value="GMS97577.1"/>
    <property type="molecule type" value="Genomic_DNA"/>
</dbReference>
<evidence type="ECO:0000313" key="2">
    <source>
        <dbReference type="Proteomes" id="UP001432027"/>
    </source>
</evidence>
<reference evidence="1" key="1">
    <citation type="submission" date="2023-10" db="EMBL/GenBank/DDBJ databases">
        <title>Genome assembly of Pristionchus species.</title>
        <authorList>
            <person name="Yoshida K."/>
            <person name="Sommer R.J."/>
        </authorList>
    </citation>
    <scope>NUCLEOTIDE SEQUENCE</scope>
    <source>
        <strain evidence="1">RS0144</strain>
    </source>
</reference>
<feature type="non-terminal residue" evidence="1">
    <location>
        <position position="83"/>
    </location>
</feature>
<dbReference type="AlphaFoldDB" id="A0AAV5TTQ9"/>
<gene>
    <name evidence="1" type="ORF">PENTCL1PPCAC_19752</name>
</gene>